<dbReference type="PaxDb" id="522772-Dacet_0300"/>
<evidence type="ECO:0000256" key="6">
    <source>
        <dbReference type="ARBA" id="ARBA00023098"/>
    </source>
</evidence>
<keyword evidence="4" id="KW-0378">Hydrolase</keyword>
<dbReference type="STRING" id="522772.Dacet_0300"/>
<dbReference type="EC" id="3.1.4.4" evidence="3"/>
<protein>
    <recommendedName>
        <fullName evidence="3">phospholipase D</fullName>
        <ecNumber evidence="3">3.1.4.4</ecNumber>
    </recommendedName>
</protein>
<dbReference type="HOGENOM" id="CLU_122247_0_0_0"/>
<evidence type="ECO:0000256" key="3">
    <source>
        <dbReference type="ARBA" id="ARBA00012027"/>
    </source>
</evidence>
<dbReference type="EMBL" id="CP001968">
    <property type="protein sequence ID" value="ADD67100.1"/>
    <property type="molecule type" value="Genomic_DNA"/>
</dbReference>
<dbReference type="eggNOG" id="COG1502">
    <property type="taxonomic scope" value="Bacteria"/>
</dbReference>
<dbReference type="AlphaFoldDB" id="D4H2N9"/>
<gene>
    <name evidence="8" type="ordered locus">Dacet_0300</name>
</gene>
<evidence type="ECO:0000256" key="5">
    <source>
        <dbReference type="ARBA" id="ARBA00022963"/>
    </source>
</evidence>
<dbReference type="Gene3D" id="3.30.870.10">
    <property type="entry name" value="Endonuclease Chain A"/>
    <property type="match status" value="1"/>
</dbReference>
<evidence type="ECO:0000256" key="4">
    <source>
        <dbReference type="ARBA" id="ARBA00022801"/>
    </source>
</evidence>
<dbReference type="OrthoDB" id="270747at2"/>
<evidence type="ECO:0000259" key="7">
    <source>
        <dbReference type="PROSITE" id="PS50035"/>
    </source>
</evidence>
<evidence type="ECO:0000256" key="1">
    <source>
        <dbReference type="ARBA" id="ARBA00000798"/>
    </source>
</evidence>
<dbReference type="PANTHER" id="PTHR43856:SF1">
    <property type="entry name" value="MITOCHONDRIAL CARDIOLIPIN HYDROLASE"/>
    <property type="match status" value="1"/>
</dbReference>
<dbReference type="InParanoid" id="D4H2N9"/>
<dbReference type="GO" id="GO:0016042">
    <property type="term" value="P:lipid catabolic process"/>
    <property type="evidence" value="ECO:0007669"/>
    <property type="project" value="UniProtKB-KW"/>
</dbReference>
<dbReference type="GO" id="GO:0006793">
    <property type="term" value="P:phosphorus metabolic process"/>
    <property type="evidence" value="ECO:0007669"/>
    <property type="project" value="UniProtKB-ARBA"/>
</dbReference>
<name>D4H2N9_DENA2</name>
<proteinExistence type="inferred from homology"/>
<dbReference type="GO" id="GO:0016891">
    <property type="term" value="F:RNA endonuclease activity producing 5'-phosphomonoesters, hydrolytic mechanism"/>
    <property type="evidence" value="ECO:0007669"/>
    <property type="project" value="TreeGrafter"/>
</dbReference>
<dbReference type="Proteomes" id="UP000002012">
    <property type="component" value="Chromosome"/>
</dbReference>
<keyword evidence="9" id="KW-1185">Reference proteome</keyword>
<dbReference type="Pfam" id="PF13091">
    <property type="entry name" value="PLDc_2"/>
    <property type="match status" value="1"/>
</dbReference>
<dbReference type="SMART" id="SM00155">
    <property type="entry name" value="PLDc"/>
    <property type="match status" value="1"/>
</dbReference>
<evidence type="ECO:0000313" key="8">
    <source>
        <dbReference type="EMBL" id="ADD67100.1"/>
    </source>
</evidence>
<sequence precursor="true">MSGKKLKKSHLKLLLTLAGLICFFIYANVTANTREHDAKVTILQDSELETALAKDIANAQNSIYAAMYMFKSYDNISRGAGLLKKSITDAADRGVSIYVALEASDGGDFVDTENKKTGTEFSKHGIKVVYDKPDNRMHTKCLVVDGEITYIGSHNYTNSALKYNRELTARIVSPETAKDAIRHIKSIN</sequence>
<dbReference type="SUPFAM" id="SSF56024">
    <property type="entry name" value="Phospholipase D/nuclease"/>
    <property type="match status" value="1"/>
</dbReference>
<keyword evidence="5" id="KW-0442">Lipid degradation</keyword>
<dbReference type="InterPro" id="IPR001736">
    <property type="entry name" value="PLipase_D/transphosphatidylase"/>
</dbReference>
<dbReference type="CDD" id="cd09131">
    <property type="entry name" value="PLDc_unchar3"/>
    <property type="match status" value="1"/>
</dbReference>
<reference evidence="8 9" key="1">
    <citation type="journal article" date="2010" name="Stand. Genomic Sci.">
        <title>Complete genome sequence of Denitrovibrio acetiphilus type strain (N2460).</title>
        <authorList>
            <person name="Kiss H."/>
            <person name="Lang E."/>
            <person name="Lapidus A."/>
            <person name="Copeland A."/>
            <person name="Nolan M."/>
            <person name="Glavina Del Rio T."/>
            <person name="Chen F."/>
            <person name="Lucas S."/>
            <person name="Tice H."/>
            <person name="Cheng J.F."/>
            <person name="Han C."/>
            <person name="Goodwin L."/>
            <person name="Pitluck S."/>
            <person name="Liolios K."/>
            <person name="Pati A."/>
            <person name="Ivanova N."/>
            <person name="Mavromatis K."/>
            <person name="Chen A."/>
            <person name="Palaniappan K."/>
            <person name="Land M."/>
            <person name="Hauser L."/>
            <person name="Chang Y.J."/>
            <person name="Jeffries C.D."/>
            <person name="Detter J.C."/>
            <person name="Brettin T."/>
            <person name="Spring S."/>
            <person name="Rohde M."/>
            <person name="Goker M."/>
            <person name="Woyke T."/>
            <person name="Bristow J."/>
            <person name="Eisen J.A."/>
            <person name="Markowitz V."/>
            <person name="Hugenholtz P."/>
            <person name="Kyrpides N.C."/>
            <person name="Klenk H.P."/>
        </authorList>
    </citation>
    <scope>NUCLEOTIDE SEQUENCE [LARGE SCALE GENOMIC DNA]</scope>
    <source>
        <strain evidence="9">DSM 12809 / NBRC 114555 / N2460</strain>
    </source>
</reference>
<dbReference type="GO" id="GO:0004630">
    <property type="term" value="F:phospholipase D activity"/>
    <property type="evidence" value="ECO:0007669"/>
    <property type="project" value="UniProtKB-EC"/>
</dbReference>
<feature type="domain" description="PLD phosphodiesterase" evidence="7">
    <location>
        <begin position="133"/>
        <end position="160"/>
    </location>
</feature>
<evidence type="ECO:0000256" key="2">
    <source>
        <dbReference type="ARBA" id="ARBA00008664"/>
    </source>
</evidence>
<comment type="catalytic activity">
    <reaction evidence="1">
        <text>a 1,2-diacyl-sn-glycero-3-phosphocholine + H2O = a 1,2-diacyl-sn-glycero-3-phosphate + choline + H(+)</text>
        <dbReference type="Rhea" id="RHEA:14445"/>
        <dbReference type="ChEBI" id="CHEBI:15354"/>
        <dbReference type="ChEBI" id="CHEBI:15377"/>
        <dbReference type="ChEBI" id="CHEBI:15378"/>
        <dbReference type="ChEBI" id="CHEBI:57643"/>
        <dbReference type="ChEBI" id="CHEBI:58608"/>
        <dbReference type="EC" id="3.1.4.4"/>
    </reaction>
</comment>
<evidence type="ECO:0000313" key="9">
    <source>
        <dbReference type="Proteomes" id="UP000002012"/>
    </source>
</evidence>
<dbReference type="InterPro" id="IPR025202">
    <property type="entry name" value="PLD-like_dom"/>
</dbReference>
<dbReference type="InterPro" id="IPR051406">
    <property type="entry name" value="PLD_domain"/>
</dbReference>
<dbReference type="PANTHER" id="PTHR43856">
    <property type="entry name" value="CARDIOLIPIN HYDROLASE"/>
    <property type="match status" value="1"/>
</dbReference>
<dbReference type="PROSITE" id="PS50035">
    <property type="entry name" value="PLD"/>
    <property type="match status" value="1"/>
</dbReference>
<dbReference type="KEGG" id="dap:Dacet_0300"/>
<keyword evidence="6" id="KW-0443">Lipid metabolism</keyword>
<organism evidence="8 9">
    <name type="scientific">Denitrovibrio acetiphilus (strain DSM 12809 / NBRC 114555 / N2460)</name>
    <dbReference type="NCBI Taxonomy" id="522772"/>
    <lineage>
        <taxon>Bacteria</taxon>
        <taxon>Pseudomonadati</taxon>
        <taxon>Deferribacterota</taxon>
        <taxon>Deferribacteres</taxon>
        <taxon>Deferribacterales</taxon>
        <taxon>Geovibrionaceae</taxon>
        <taxon>Denitrovibrio</taxon>
    </lineage>
</organism>
<comment type="similarity">
    <text evidence="2">Belongs to the phospholipase D family.</text>
</comment>
<accession>D4H2N9</accession>